<protein>
    <recommendedName>
        <fullName evidence="2">DUF11 domain-containing protein</fullName>
    </recommendedName>
</protein>
<dbReference type="Pfam" id="PF01345">
    <property type="entry name" value="DUF11"/>
    <property type="match status" value="5"/>
</dbReference>
<dbReference type="NCBIfam" id="TIGR01451">
    <property type="entry name" value="B_ant_repeat"/>
    <property type="match status" value="5"/>
</dbReference>
<name>A0ABY5DSD7_9ACTN</name>
<keyword evidence="4" id="KW-1185">Reference proteome</keyword>
<feature type="compositionally biased region" description="Low complexity" evidence="1">
    <location>
        <begin position="518"/>
        <end position="534"/>
    </location>
</feature>
<feature type="domain" description="DUF11" evidence="2">
    <location>
        <begin position="813"/>
        <end position="921"/>
    </location>
</feature>
<feature type="compositionally biased region" description="Polar residues" evidence="1">
    <location>
        <begin position="507"/>
        <end position="517"/>
    </location>
</feature>
<evidence type="ECO:0000313" key="3">
    <source>
        <dbReference type="EMBL" id="UTI64601.1"/>
    </source>
</evidence>
<sequence>MRRLGLAGLLALLFATAWLVVGAPVAGATNVVFGGFEIDGNLADNSGPGDPIDWATPPPNLTNFTDGSGNKDDGFATGSKELDPAHWACTTASAPGKDDILGGQIAFRRGPATTGHQYAYVDYTRKAVTGDAHVDYEFNKSGTAVNSSCGGLPKRTAGDVLISFDTNNGGATIDVVAYTWDGSTFVADAHAADNAVGAVNIPNTIPGHTAGDFGEAAIDLTNAIGEISCGEFSGVYMKTRSSTGINSALQDFTKRQPLNIGECPASSVAKTQRDATTDTTGSAFTANPITASPGDFIEYQLTYRNNGPGIAHAVILSDTLNGAYTLSTCDGCTAAGQALTWSLGDVGPGGTITKTVRAQLTGTFASGATTTVTNAASAASKEDSASSNTVTLTVSTPRSGLKKEVRNVTTGGTFASTAVASPGDTLEYRLTYSNSGPGAVSGASVTDTIDARTTFVPNPPTCTGCSVSGSTLTWAVGSLGGTTNPGSPTTKSVTFQVRLASTGFGAGTSTDVKNTADGTSTGEPGTTSTATTTVRTPSSSTVKKVRNVTAGATTFATTATAKPGDVLEYQLVYTNAGPGTATGETVTDTLAAMQTFVAGSCTASTGTTCAFGAPVLTWTIGSVPAGGTRTLTFQVKLDNSFPAGSTPVLNAAVYRSDQEPPVTTPPTTVTVTANPSSSTVKAVRNVTTNGTFASTATAKPGNVLEYRLSYTNTGDAPATNAVVTDTIAAKQTYVPSSCTTTSGSCTVSSPTVTWTIGTVAPGDTKTLTFQVTLTGPFSGASTTVKNVATADTAEETPKDSNETSVTVVGTPKLTLVKAADRTAVGAGDSITYTLTYGNSGDSTASASVIDEVVPAGTSFVSCSDSCTVSSGTVSWNVGSVSPGGGGSVTMTVQVDPAIDACAVCNVATMTSPDQTAGPTSSNRVCATAQPSSDPSTANAAGSALGLRAYVPLLGIPLVNQDISHASSTRTGVGASADEDQFLHLDILGVVGLTSVAKADVLNTSSSSQVTKALGAQQTSTSEVLGLDVLSGVVTADTVRSVASTTASGTASSYSAAGTTLANLKVLGSSVVNPAPGLKIPLDNNLVNRTLYGEGSYVAIDEQTGSTSSPASGQLSGGTYKADLTVTAIRVYITGGTIGGLLTAGGPPVEITVAKSVAHAEHRQTRLCTTNPNNAVSGHAFVGSAQVDPLVPAATVGFVDIPASGGSAHMDVPAWLLPADGSIVTTSDAASDTTGTNGTSASTSSSYAQAAGVCLLKVAAPGCLVKATLVRSQSNSTASSGARSSNGTGTQFVDLVVAGIPISGTPPPNTTITLPLGLGYVVLNEQTPDAPETGHTGLTVRAIHIKLTTPLAPLLTGAEVIVAEAHSDALWR</sequence>
<feature type="domain" description="DUF11" evidence="2">
    <location>
        <begin position="285"/>
        <end position="389"/>
    </location>
</feature>
<dbReference type="PANTHER" id="PTHR34819:SF3">
    <property type="entry name" value="CELL SURFACE PROTEIN"/>
    <property type="match status" value="1"/>
</dbReference>
<dbReference type="NCBIfam" id="NF040603">
    <property type="entry name" value="choice_anch_P"/>
    <property type="match status" value="2"/>
</dbReference>
<feature type="domain" description="DUF11" evidence="2">
    <location>
        <begin position="556"/>
        <end position="660"/>
    </location>
</feature>
<dbReference type="InterPro" id="IPR051172">
    <property type="entry name" value="Chlamydia_OmcB"/>
</dbReference>
<dbReference type="EMBL" id="CP098502">
    <property type="protein sequence ID" value="UTI64601.1"/>
    <property type="molecule type" value="Genomic_DNA"/>
</dbReference>
<proteinExistence type="predicted"/>
<gene>
    <name evidence="3" type="ORF">NBH00_25120</name>
</gene>
<organism evidence="3 4">
    <name type="scientific">Paraconexibacter antarcticus</name>
    <dbReference type="NCBI Taxonomy" id="2949664"/>
    <lineage>
        <taxon>Bacteria</taxon>
        <taxon>Bacillati</taxon>
        <taxon>Actinomycetota</taxon>
        <taxon>Thermoleophilia</taxon>
        <taxon>Solirubrobacterales</taxon>
        <taxon>Paraconexibacteraceae</taxon>
        <taxon>Paraconexibacter</taxon>
    </lineage>
</organism>
<feature type="domain" description="DUF11" evidence="2">
    <location>
        <begin position="416"/>
        <end position="522"/>
    </location>
</feature>
<reference evidence="3 4" key="1">
    <citation type="submission" date="2022-06" db="EMBL/GenBank/DDBJ databases">
        <title>Paraconexibacter antarcticus.</title>
        <authorList>
            <person name="Kim C.S."/>
        </authorList>
    </citation>
    <scope>NUCLEOTIDE SEQUENCE [LARGE SCALE GENOMIC DNA]</scope>
    <source>
        <strain evidence="3 4">02-257</strain>
    </source>
</reference>
<feature type="region of interest" description="Disordered" evidence="1">
    <location>
        <begin position="506"/>
        <end position="534"/>
    </location>
</feature>
<dbReference type="InterPro" id="IPR001434">
    <property type="entry name" value="OmcB-like_DUF11"/>
</dbReference>
<dbReference type="Proteomes" id="UP001056035">
    <property type="component" value="Chromosome"/>
</dbReference>
<dbReference type="Gene3D" id="2.60.40.1170">
    <property type="entry name" value="Mu homology domain, subdomain B"/>
    <property type="match status" value="1"/>
</dbReference>
<evidence type="ECO:0000259" key="2">
    <source>
        <dbReference type="Pfam" id="PF01345"/>
    </source>
</evidence>
<evidence type="ECO:0000256" key="1">
    <source>
        <dbReference type="SAM" id="MobiDB-lite"/>
    </source>
</evidence>
<dbReference type="RefSeq" id="WP_254571301.1">
    <property type="nucleotide sequence ID" value="NZ_CP098502.1"/>
</dbReference>
<dbReference type="PANTHER" id="PTHR34819">
    <property type="entry name" value="LARGE CYSTEINE-RICH PERIPLASMIC PROTEIN OMCB"/>
    <property type="match status" value="1"/>
</dbReference>
<evidence type="ECO:0000313" key="4">
    <source>
        <dbReference type="Proteomes" id="UP001056035"/>
    </source>
</evidence>
<feature type="domain" description="DUF11" evidence="2">
    <location>
        <begin position="693"/>
        <end position="805"/>
    </location>
</feature>
<accession>A0ABY5DSD7</accession>
<feature type="region of interest" description="Disordered" evidence="1">
    <location>
        <begin position="912"/>
        <end position="932"/>
    </location>
</feature>
<dbReference type="InterPro" id="IPR047589">
    <property type="entry name" value="DUF11_rpt"/>
</dbReference>